<keyword evidence="6" id="KW-1185">Reference proteome</keyword>
<evidence type="ECO:0000313" key="6">
    <source>
        <dbReference type="Proteomes" id="UP000023561"/>
    </source>
</evidence>
<keyword evidence="2 5" id="KW-0436">Ligase</keyword>
<dbReference type="OrthoDB" id="9778383at2"/>
<dbReference type="Gene3D" id="3.30.300.30">
    <property type="match status" value="1"/>
</dbReference>
<dbReference type="InterPro" id="IPR045851">
    <property type="entry name" value="AMP-bd_C_sf"/>
</dbReference>
<dbReference type="Gene3D" id="3.40.50.12780">
    <property type="entry name" value="N-terminal domain of ligase-like"/>
    <property type="match status" value="1"/>
</dbReference>
<dbReference type="GO" id="GO:0016878">
    <property type="term" value="F:acid-thiol ligase activity"/>
    <property type="evidence" value="ECO:0007669"/>
    <property type="project" value="TreeGrafter"/>
</dbReference>
<dbReference type="GO" id="GO:0016405">
    <property type="term" value="F:CoA-ligase activity"/>
    <property type="evidence" value="ECO:0007669"/>
    <property type="project" value="InterPro"/>
</dbReference>
<dbReference type="InterPro" id="IPR025110">
    <property type="entry name" value="AMP-bd_C"/>
</dbReference>
<dbReference type="FunFam" id="3.30.300.30:FF:000008">
    <property type="entry name" value="2,3-dihydroxybenzoate-AMP ligase"/>
    <property type="match status" value="1"/>
</dbReference>
<dbReference type="GO" id="GO:0005524">
    <property type="term" value="F:ATP binding"/>
    <property type="evidence" value="ECO:0007669"/>
    <property type="project" value="InterPro"/>
</dbReference>
<dbReference type="NCBIfam" id="TIGR02262">
    <property type="entry name" value="benz_CoA_lig"/>
    <property type="match status" value="1"/>
</dbReference>
<dbReference type="EMBL" id="BAWO01000059">
    <property type="protein sequence ID" value="GAJ41153.1"/>
    <property type="molecule type" value="Genomic_DNA"/>
</dbReference>
<dbReference type="SUPFAM" id="SSF56801">
    <property type="entry name" value="Acetyl-CoA synthetase-like"/>
    <property type="match status" value="1"/>
</dbReference>
<dbReference type="InterPro" id="IPR000873">
    <property type="entry name" value="AMP-dep_synth/lig_dom"/>
</dbReference>
<gene>
    <name evidence="5" type="ORF">GCA01S_059_00090</name>
</gene>
<name>A0A023DIT7_9BACL</name>
<evidence type="ECO:0000259" key="4">
    <source>
        <dbReference type="Pfam" id="PF13193"/>
    </source>
</evidence>
<dbReference type="Pfam" id="PF13193">
    <property type="entry name" value="AMP-binding_C"/>
    <property type="match status" value="1"/>
</dbReference>
<dbReference type="InterPro" id="IPR042099">
    <property type="entry name" value="ANL_N_sf"/>
</dbReference>
<organism evidence="5 6">
    <name type="scientific">Parageobacillus caldoxylosilyticus NBRC 107762</name>
    <dbReference type="NCBI Taxonomy" id="1220594"/>
    <lineage>
        <taxon>Bacteria</taxon>
        <taxon>Bacillati</taxon>
        <taxon>Bacillota</taxon>
        <taxon>Bacilli</taxon>
        <taxon>Bacillales</taxon>
        <taxon>Anoxybacillaceae</taxon>
        <taxon>Saccharococcus</taxon>
    </lineage>
</organism>
<dbReference type="InterPro" id="IPR011957">
    <property type="entry name" value="Benz_CoA_lig"/>
</dbReference>
<protein>
    <submittedName>
        <fullName evidence="5">Putative benzoate-CoA ligase</fullName>
    </submittedName>
</protein>
<feature type="domain" description="AMP-dependent synthetase/ligase" evidence="3">
    <location>
        <begin position="23"/>
        <end position="384"/>
    </location>
</feature>
<dbReference type="GO" id="GO:0044550">
    <property type="term" value="P:secondary metabolite biosynthetic process"/>
    <property type="evidence" value="ECO:0007669"/>
    <property type="project" value="TreeGrafter"/>
</dbReference>
<evidence type="ECO:0000259" key="3">
    <source>
        <dbReference type="Pfam" id="PF00501"/>
    </source>
</evidence>
<evidence type="ECO:0000256" key="1">
    <source>
        <dbReference type="ARBA" id="ARBA00006432"/>
    </source>
</evidence>
<comment type="caution">
    <text evidence="5">The sequence shown here is derived from an EMBL/GenBank/DDBJ whole genome shotgun (WGS) entry which is preliminary data.</text>
</comment>
<sequence>MELRGLGLLYNAADLFIDENVNRGLGEKVAIYYRDQLIRYQDLQEKVNQAGNMLRELGYKMEDRIVMVCHDTPEFIYVFFGAIKIGAVPIPVNTMMQPSDYEYFLNNSRAKGLIIHEDLWANIQHLKDRFLFLEHIIVINESVNKLPDGTIDFYRLLNRASKMLETAPTNRDDAAFWLFSSGSTGAPKGIIHLQHDMEYALNTYAKQVLFITEEDRCLSASKLYFAYGLGGGMYFPLGVGASTVLVKERPSPETMFQAIETYKPTIFFGVPTLYGAMIDYALKTGKRFDLSSLRVCVSAGEALPPAFYRKWKELYNVDILDGIGSTEALHIFISNRIGDVKEGSSGKVVPGFDVKIIDNQGTELPPNEVGDLVVRGDCIAHGYWNLHEQNKKKFVGEWLHIGDKYYKDEEGYYWYCGRSDDMLKVGGIWVSPIEIENCLLQHDDVLEVAVVGAENEKNLVIPKAFVVLKDGIEGSKEKEEELKNFAKQHLAHYKYPRIIEFIDELPKTATGKIQRFKLRELLKTNAVQS</sequence>
<proteinExistence type="inferred from homology"/>
<dbReference type="Proteomes" id="UP000023561">
    <property type="component" value="Unassembled WGS sequence"/>
</dbReference>
<dbReference type="RefSeq" id="WP_042411144.1">
    <property type="nucleotide sequence ID" value="NZ_BAWO01000059.1"/>
</dbReference>
<dbReference type="PANTHER" id="PTHR43352:SF1">
    <property type="entry name" value="ANTHRANILATE--COA LIGASE"/>
    <property type="match status" value="1"/>
</dbReference>
<accession>A0A023DIT7</accession>
<reference evidence="5 6" key="1">
    <citation type="submission" date="2014-04" db="EMBL/GenBank/DDBJ databases">
        <title>Whole genome shotgun sequence of Geobacillus caldoxylosilyticus NBRC 107762.</title>
        <authorList>
            <person name="Hosoyama A."/>
            <person name="Hosoyama Y."/>
            <person name="Katano-Makiyama Y."/>
            <person name="Tsuchikane K."/>
            <person name="Ohji S."/>
            <person name="Ichikawa N."/>
            <person name="Yamazoe A."/>
            <person name="Fujita N."/>
        </authorList>
    </citation>
    <scope>NUCLEOTIDE SEQUENCE [LARGE SCALE GENOMIC DNA]</scope>
    <source>
        <strain evidence="5 6">NBRC 107762</strain>
    </source>
</reference>
<dbReference type="Pfam" id="PF00501">
    <property type="entry name" value="AMP-binding"/>
    <property type="match status" value="1"/>
</dbReference>
<comment type="similarity">
    <text evidence="1">Belongs to the ATP-dependent AMP-binding enzyme family.</text>
</comment>
<dbReference type="PANTHER" id="PTHR43352">
    <property type="entry name" value="ACETYL-COA SYNTHETASE"/>
    <property type="match status" value="1"/>
</dbReference>
<feature type="domain" description="AMP-binding enzyme C-terminal" evidence="4">
    <location>
        <begin position="434"/>
        <end position="512"/>
    </location>
</feature>
<evidence type="ECO:0000313" key="5">
    <source>
        <dbReference type="EMBL" id="GAJ41153.1"/>
    </source>
</evidence>
<dbReference type="AlphaFoldDB" id="A0A023DIT7"/>
<evidence type="ECO:0000256" key="2">
    <source>
        <dbReference type="ARBA" id="ARBA00022598"/>
    </source>
</evidence>